<feature type="region of interest" description="Disordered" evidence="1">
    <location>
        <begin position="24"/>
        <end position="45"/>
    </location>
</feature>
<evidence type="ECO:0000256" key="1">
    <source>
        <dbReference type="SAM" id="MobiDB-lite"/>
    </source>
</evidence>
<keyword evidence="2" id="KW-0732">Signal</keyword>
<feature type="chain" id="PRO_5011569210" evidence="2">
    <location>
        <begin position="21"/>
        <end position="256"/>
    </location>
</feature>
<feature type="signal peptide" evidence="2">
    <location>
        <begin position="1"/>
        <end position="20"/>
    </location>
</feature>
<proteinExistence type="predicted"/>
<sequence length="256" mass="28481">MKLTITFSIVLLAISLNVAAQETENEMKKSEPIETDRPDQTETPSIVPKGVFQMENGFSFEKTDRHSKSFLLPSSLIKYGVNGNFELRLITEFSVENTDGAKISGLNPILIGFKAALAEEKGIWPKTSFIAHLMIPELASEELKTTYYAPRFRFTMQHTLTDKVNLGYNLGAEWDGESPEPTFIYTLTGGFSLSEKLGCYVELYGFAPQKDKADHRCDGGFTYLISDNVMIDASGGFGISENAPDYYTALGFSFRL</sequence>
<dbReference type="AlphaFoldDB" id="A0A1G8T701"/>
<evidence type="ECO:0000313" key="3">
    <source>
        <dbReference type="EMBL" id="SDJ37302.1"/>
    </source>
</evidence>
<keyword evidence="4" id="KW-1185">Reference proteome</keyword>
<dbReference type="STRING" id="1128970.SAMN04487935_0854"/>
<dbReference type="EMBL" id="FNEZ01000001">
    <property type="protein sequence ID" value="SDJ37302.1"/>
    <property type="molecule type" value="Genomic_DNA"/>
</dbReference>
<dbReference type="Pfam" id="PF13557">
    <property type="entry name" value="Phenol_MetA_deg"/>
    <property type="match status" value="1"/>
</dbReference>
<feature type="compositionally biased region" description="Basic and acidic residues" evidence="1">
    <location>
        <begin position="25"/>
        <end position="40"/>
    </location>
</feature>
<evidence type="ECO:0000256" key="2">
    <source>
        <dbReference type="SAM" id="SignalP"/>
    </source>
</evidence>
<dbReference type="OrthoDB" id="1014491at2"/>
<gene>
    <name evidence="3" type="ORF">SAMN04487935_0854</name>
</gene>
<dbReference type="InterPro" id="IPR025737">
    <property type="entry name" value="FApF"/>
</dbReference>
<accession>A0A1G8T701</accession>
<evidence type="ECO:0000313" key="4">
    <source>
        <dbReference type="Proteomes" id="UP000199580"/>
    </source>
</evidence>
<dbReference type="Proteomes" id="UP000199580">
    <property type="component" value="Unassembled WGS sequence"/>
</dbReference>
<name>A0A1G8T701_9FLAO</name>
<protein>
    <submittedName>
        <fullName evidence="3">Putative MetA-pathway of phenol degradation</fullName>
    </submittedName>
</protein>
<reference evidence="3 4" key="1">
    <citation type="submission" date="2016-10" db="EMBL/GenBank/DDBJ databases">
        <authorList>
            <person name="de Groot N.N."/>
        </authorList>
    </citation>
    <scope>NUCLEOTIDE SEQUENCE [LARGE SCALE GENOMIC DNA]</scope>
    <source>
        <strain evidence="3 4">CGMCC 1.10076</strain>
    </source>
</reference>
<dbReference type="RefSeq" id="WP_091392091.1">
    <property type="nucleotide sequence ID" value="NZ_BKAI01000002.1"/>
</dbReference>
<organism evidence="3 4">
    <name type="scientific">Flavobacterium noncentrifugens</name>
    <dbReference type="NCBI Taxonomy" id="1128970"/>
    <lineage>
        <taxon>Bacteria</taxon>
        <taxon>Pseudomonadati</taxon>
        <taxon>Bacteroidota</taxon>
        <taxon>Flavobacteriia</taxon>
        <taxon>Flavobacteriales</taxon>
        <taxon>Flavobacteriaceae</taxon>
        <taxon>Flavobacterium</taxon>
    </lineage>
</organism>